<protein>
    <submittedName>
        <fullName evidence="6">Animal haem peroxidase</fullName>
    </submittedName>
</protein>
<keyword evidence="4" id="KW-0560">Oxidoreductase</keyword>
<keyword evidence="1" id="KW-0479">Metal-binding</keyword>
<accession>A0A1H8VW26</accession>
<dbReference type="GO" id="GO:0006952">
    <property type="term" value="P:defense response"/>
    <property type="evidence" value="ECO:0007669"/>
    <property type="project" value="UniProtKB-KW"/>
</dbReference>
<dbReference type="InterPro" id="IPR010255">
    <property type="entry name" value="Haem_peroxidase_sf"/>
</dbReference>
<keyword evidence="3" id="KW-0223">Dioxygenase</keyword>
<dbReference type="InterPro" id="IPR050783">
    <property type="entry name" value="Oxylipin_biosynth_metab"/>
</dbReference>
<dbReference type="InterPro" id="IPR037120">
    <property type="entry name" value="Haem_peroxidase_sf_animal"/>
</dbReference>
<dbReference type="GO" id="GO:0006979">
    <property type="term" value="P:response to oxidative stress"/>
    <property type="evidence" value="ECO:0007669"/>
    <property type="project" value="InterPro"/>
</dbReference>
<dbReference type="GO" id="GO:0004601">
    <property type="term" value="F:peroxidase activity"/>
    <property type="evidence" value="ECO:0007669"/>
    <property type="project" value="UniProtKB-KW"/>
</dbReference>
<evidence type="ECO:0000256" key="2">
    <source>
        <dbReference type="ARBA" id="ARBA00022821"/>
    </source>
</evidence>
<keyword evidence="7" id="KW-1185">Reference proteome</keyword>
<keyword evidence="2" id="KW-0611">Plant defense</keyword>
<evidence type="ECO:0000256" key="3">
    <source>
        <dbReference type="ARBA" id="ARBA00022964"/>
    </source>
</evidence>
<dbReference type="STRING" id="394193.SAMN04489732_104336"/>
<evidence type="ECO:0000256" key="5">
    <source>
        <dbReference type="ARBA" id="ARBA00023004"/>
    </source>
</evidence>
<dbReference type="Pfam" id="PF03098">
    <property type="entry name" value="An_peroxidase"/>
    <property type="match status" value="1"/>
</dbReference>
<evidence type="ECO:0000313" key="6">
    <source>
        <dbReference type="EMBL" id="SEP19483.1"/>
    </source>
</evidence>
<dbReference type="EMBL" id="FOEF01000004">
    <property type="protein sequence ID" value="SEP19483.1"/>
    <property type="molecule type" value="Genomic_DNA"/>
</dbReference>
<evidence type="ECO:0000256" key="1">
    <source>
        <dbReference type="ARBA" id="ARBA00022723"/>
    </source>
</evidence>
<keyword evidence="5" id="KW-0408">Iron</keyword>
<organism evidence="6 7">
    <name type="scientific">Amycolatopsis saalfeldensis</name>
    <dbReference type="NCBI Taxonomy" id="394193"/>
    <lineage>
        <taxon>Bacteria</taxon>
        <taxon>Bacillati</taxon>
        <taxon>Actinomycetota</taxon>
        <taxon>Actinomycetes</taxon>
        <taxon>Pseudonocardiales</taxon>
        <taxon>Pseudonocardiaceae</taxon>
        <taxon>Amycolatopsis</taxon>
    </lineage>
</organism>
<name>A0A1H8VW26_9PSEU</name>
<dbReference type="AlphaFoldDB" id="A0A1H8VW26"/>
<dbReference type="PANTHER" id="PTHR11903:SF11">
    <property type="entry name" value="ALPHA-DIOXYGENASE 1"/>
    <property type="match status" value="1"/>
</dbReference>
<dbReference type="Gene3D" id="1.10.640.10">
    <property type="entry name" value="Haem peroxidase domain superfamily, animal type"/>
    <property type="match status" value="1"/>
</dbReference>
<sequence>MTENWWTGVAMLHTLFSREHNAICDAIKKEHPEFGDQRLFEVAWLTNAALIAKIHTVEWTPTVLRHPALQVGMRANWWGLAGETVGRTLGRFSDRDVVSGIVGSPPSHHGVPFSLTEEFVSVYRMHPLIPDDWSFFDLESGRLVEKASFTDIQGAATRAFMDKYSMADLYYSFGLANAGRVCLHNYPNALRRLHRIDGQLTDLATLDITRDRERGVPRYNDLREALGMPRAKTFAELTPNRKWAAEIDRLYKGDVDLVDTMVGMYAEEPPLGFGFSDTAFRIFILMASRRLQSDRFFTSHFTPEVYTKTGFDWVRKTTMKEILLRHHPELATALEHVELPFAPWPVSSDEGGGGLVPDRLKAGVKALNLLKTVARAPLDDTREPPLFAPQPKFP</sequence>
<proteinExistence type="predicted"/>
<dbReference type="InterPro" id="IPR019791">
    <property type="entry name" value="Haem_peroxidase_animal"/>
</dbReference>
<dbReference type="GO" id="GO:0016702">
    <property type="term" value="F:oxidoreductase activity, acting on single donors with incorporation of molecular oxygen, incorporation of two atoms of oxygen"/>
    <property type="evidence" value="ECO:0007669"/>
    <property type="project" value="TreeGrafter"/>
</dbReference>
<keyword evidence="6" id="KW-0575">Peroxidase</keyword>
<dbReference type="GO" id="GO:0020037">
    <property type="term" value="F:heme binding"/>
    <property type="evidence" value="ECO:0007669"/>
    <property type="project" value="InterPro"/>
</dbReference>
<dbReference type="PANTHER" id="PTHR11903">
    <property type="entry name" value="PROSTAGLANDIN G/H SYNTHASE"/>
    <property type="match status" value="1"/>
</dbReference>
<dbReference type="SUPFAM" id="SSF48113">
    <property type="entry name" value="Heme-dependent peroxidases"/>
    <property type="match status" value="1"/>
</dbReference>
<dbReference type="GO" id="GO:0006631">
    <property type="term" value="P:fatty acid metabolic process"/>
    <property type="evidence" value="ECO:0007669"/>
    <property type="project" value="UniProtKB-ARBA"/>
</dbReference>
<reference evidence="6 7" key="1">
    <citation type="submission" date="2016-10" db="EMBL/GenBank/DDBJ databases">
        <authorList>
            <person name="de Groot N.N."/>
        </authorList>
    </citation>
    <scope>NUCLEOTIDE SEQUENCE [LARGE SCALE GENOMIC DNA]</scope>
    <source>
        <strain evidence="6 7">DSM 44993</strain>
    </source>
</reference>
<evidence type="ECO:0000256" key="4">
    <source>
        <dbReference type="ARBA" id="ARBA00023002"/>
    </source>
</evidence>
<evidence type="ECO:0000313" key="7">
    <source>
        <dbReference type="Proteomes" id="UP000198582"/>
    </source>
</evidence>
<dbReference type="GO" id="GO:0046872">
    <property type="term" value="F:metal ion binding"/>
    <property type="evidence" value="ECO:0007669"/>
    <property type="project" value="UniProtKB-KW"/>
</dbReference>
<gene>
    <name evidence="6" type="ORF">SAMN04489732_104336</name>
</gene>
<dbReference type="PROSITE" id="PS50292">
    <property type="entry name" value="PEROXIDASE_3"/>
    <property type="match status" value="1"/>
</dbReference>
<dbReference type="Proteomes" id="UP000198582">
    <property type="component" value="Unassembled WGS sequence"/>
</dbReference>